<keyword evidence="2" id="KW-1185">Reference proteome</keyword>
<dbReference type="Proteomes" id="UP000783213">
    <property type="component" value="Unassembled WGS sequence"/>
</dbReference>
<evidence type="ECO:0000313" key="2">
    <source>
        <dbReference type="Proteomes" id="UP000783213"/>
    </source>
</evidence>
<accession>A0ABQ7IPM8</accession>
<gene>
    <name evidence="1" type="ORF">EAE98_004800</name>
</gene>
<proteinExistence type="predicted"/>
<evidence type="ECO:0000313" key="1">
    <source>
        <dbReference type="EMBL" id="KAF7930400.1"/>
    </source>
</evidence>
<protein>
    <submittedName>
        <fullName evidence="1">Uncharacterized protein</fullName>
    </submittedName>
</protein>
<dbReference type="GeneID" id="62231574"/>
<comment type="caution">
    <text evidence="1">The sequence shown here is derived from an EMBL/GenBank/DDBJ whole genome shotgun (WGS) entry which is preliminary data.</text>
</comment>
<name>A0ABQ7IPM8_9HELO</name>
<reference evidence="1 2" key="1">
    <citation type="journal article" date="2020" name="Genome Biol. Evol.">
        <title>Comparative genomics of Sclerotiniaceae.</title>
        <authorList>
            <person name="Valero Jimenez C.A."/>
            <person name="Steentjes M."/>
            <person name="Scholten O.E."/>
            <person name="Van Kan J.A.L."/>
        </authorList>
    </citation>
    <scope>NUCLEOTIDE SEQUENCE [LARGE SCALE GENOMIC DNA]</scope>
    <source>
        <strain evidence="1 2">B1</strain>
    </source>
</reference>
<sequence length="124" mass="14239">MDGDGGRPSDELGWPKRQLKRVVGQYGWMGWSNERGERSEGRCVTEDVTHLEGTRELGRSSWLGLAWWDNLEVRLTSERTKEMHQEMHQGNAPKSENKRLEIMGNSSSWAGYLIFGFGVIREVE</sequence>
<dbReference type="RefSeq" id="XP_038811071.1">
    <property type="nucleotide sequence ID" value="XM_038952421.1"/>
</dbReference>
<organism evidence="1 2">
    <name type="scientific">Botrytis deweyae</name>
    <dbReference type="NCBI Taxonomy" id="2478750"/>
    <lineage>
        <taxon>Eukaryota</taxon>
        <taxon>Fungi</taxon>
        <taxon>Dikarya</taxon>
        <taxon>Ascomycota</taxon>
        <taxon>Pezizomycotina</taxon>
        <taxon>Leotiomycetes</taxon>
        <taxon>Helotiales</taxon>
        <taxon>Sclerotiniaceae</taxon>
        <taxon>Botrytis</taxon>
    </lineage>
</organism>
<dbReference type="EMBL" id="RCSX01000009">
    <property type="protein sequence ID" value="KAF7930400.1"/>
    <property type="molecule type" value="Genomic_DNA"/>
</dbReference>